<proteinExistence type="predicted"/>
<dbReference type="GO" id="GO:0042597">
    <property type="term" value="C:periplasmic space"/>
    <property type="evidence" value="ECO:0007669"/>
    <property type="project" value="UniProtKB-SubCell"/>
</dbReference>
<evidence type="ECO:0000313" key="8">
    <source>
        <dbReference type="Proteomes" id="UP000288058"/>
    </source>
</evidence>
<evidence type="ECO:0000256" key="5">
    <source>
        <dbReference type="RuleBase" id="RU363017"/>
    </source>
</evidence>
<dbReference type="InterPro" id="IPR000923">
    <property type="entry name" value="BlueCu_1"/>
</dbReference>
<comment type="caution">
    <text evidence="7">The sequence shown here is derived from an EMBL/GenBank/DDBJ whole genome shotgun (WGS) entry which is preliminary data.</text>
</comment>
<evidence type="ECO:0000256" key="1">
    <source>
        <dbReference type="ARBA" id="ARBA00022448"/>
    </source>
</evidence>
<keyword evidence="3 5" id="KW-0249">Electron transport</keyword>
<dbReference type="InterPro" id="IPR014068">
    <property type="entry name" value="Azurin"/>
</dbReference>
<dbReference type="Gene3D" id="2.60.40.420">
    <property type="entry name" value="Cupredoxins - blue copper proteins"/>
    <property type="match status" value="1"/>
</dbReference>
<name>A0A432Z1E6_9GAMM</name>
<feature type="chain" id="PRO_5018812185" description="Azurin" evidence="5">
    <location>
        <begin position="22"/>
        <end position="150"/>
    </location>
</feature>
<comment type="subcellular location">
    <subcellularLocation>
        <location evidence="5">Periplasm</location>
    </subcellularLocation>
</comment>
<evidence type="ECO:0000256" key="4">
    <source>
        <dbReference type="ARBA" id="ARBA00023008"/>
    </source>
</evidence>
<dbReference type="EMBL" id="PIQC01000003">
    <property type="protein sequence ID" value="RUO71685.1"/>
    <property type="molecule type" value="Genomic_DNA"/>
</dbReference>
<dbReference type="InterPro" id="IPR008972">
    <property type="entry name" value="Cupredoxin"/>
</dbReference>
<dbReference type="Pfam" id="PF00127">
    <property type="entry name" value="Copper-bind"/>
    <property type="match status" value="1"/>
</dbReference>
<dbReference type="CDD" id="cd13922">
    <property type="entry name" value="Azurin"/>
    <property type="match status" value="1"/>
</dbReference>
<dbReference type="PANTHER" id="PTHR38439">
    <property type="entry name" value="AURACYANIN-B"/>
    <property type="match status" value="1"/>
</dbReference>
<gene>
    <name evidence="7" type="primary">azu</name>
    <name evidence="7" type="ORF">CWI78_03990</name>
</gene>
<dbReference type="Proteomes" id="UP000288058">
    <property type="component" value="Unassembled WGS sequence"/>
</dbReference>
<feature type="domain" description="Blue (type 1) copper" evidence="6">
    <location>
        <begin position="23"/>
        <end position="147"/>
    </location>
</feature>
<accession>A0A432Z1E6</accession>
<keyword evidence="8" id="KW-1185">Reference proteome</keyword>
<protein>
    <recommendedName>
        <fullName evidence="5">Azurin</fullName>
    </recommendedName>
</protein>
<comment type="function">
    <text evidence="5">Transfers electrons from cytochrome c551 to cytochrome oxidase.</text>
</comment>
<sequence>MRYLISALLGSMLFVANAAQANECELTIDSNDNMRFDTKEMSVPASCDEVTVTLTHSGKLDKKVMGHNWVLSEAGDMQSVVQKGMSAGMDNNYVPEGSDAVIAATDVVGGGEETSVTFSTEGMSADTDYKFYCTFPGHSAIMQGSFAIKE</sequence>
<evidence type="ECO:0000256" key="2">
    <source>
        <dbReference type="ARBA" id="ARBA00022723"/>
    </source>
</evidence>
<keyword evidence="5" id="KW-0574">Periplasm</keyword>
<reference evidence="8" key="1">
    <citation type="journal article" date="2018" name="Front. Microbiol.">
        <title>Genome-Based Analysis Reveals the Taxonomy and Diversity of the Family Idiomarinaceae.</title>
        <authorList>
            <person name="Liu Y."/>
            <person name="Lai Q."/>
            <person name="Shao Z."/>
        </authorList>
    </citation>
    <scope>NUCLEOTIDE SEQUENCE [LARGE SCALE GENOMIC DNA]</scope>
    <source>
        <strain evidence="8">R22</strain>
    </source>
</reference>
<keyword evidence="1 5" id="KW-0813">Transport</keyword>
<evidence type="ECO:0000259" key="6">
    <source>
        <dbReference type="Pfam" id="PF00127"/>
    </source>
</evidence>
<dbReference type="GO" id="GO:0009055">
    <property type="term" value="F:electron transfer activity"/>
    <property type="evidence" value="ECO:0007669"/>
    <property type="project" value="InterPro"/>
</dbReference>
<feature type="signal peptide" evidence="5">
    <location>
        <begin position="1"/>
        <end position="21"/>
    </location>
</feature>
<dbReference type="OrthoDB" id="9814063at2"/>
<dbReference type="InterPro" id="IPR050845">
    <property type="entry name" value="Cu-binding_ET"/>
</dbReference>
<keyword evidence="5" id="KW-0732">Signal</keyword>
<dbReference type="PANTHER" id="PTHR38439:SF2">
    <property type="entry name" value="OUTER MEMBRANE PROTEIN H.8"/>
    <property type="match status" value="1"/>
</dbReference>
<keyword evidence="2 5" id="KW-0479">Metal-binding</keyword>
<dbReference type="GO" id="GO:0005507">
    <property type="term" value="F:copper ion binding"/>
    <property type="evidence" value="ECO:0007669"/>
    <property type="project" value="UniProtKB-UniRule"/>
</dbReference>
<evidence type="ECO:0000313" key="7">
    <source>
        <dbReference type="EMBL" id="RUO71685.1"/>
    </source>
</evidence>
<dbReference type="RefSeq" id="WP_126780500.1">
    <property type="nucleotide sequence ID" value="NZ_PIQC01000003.1"/>
</dbReference>
<dbReference type="SUPFAM" id="SSF49503">
    <property type="entry name" value="Cupredoxins"/>
    <property type="match status" value="1"/>
</dbReference>
<organism evidence="7 8">
    <name type="scientific">Idiomarina ramblicola</name>
    <dbReference type="NCBI Taxonomy" id="263724"/>
    <lineage>
        <taxon>Bacteria</taxon>
        <taxon>Pseudomonadati</taxon>
        <taxon>Pseudomonadota</taxon>
        <taxon>Gammaproteobacteria</taxon>
        <taxon>Alteromonadales</taxon>
        <taxon>Idiomarinaceae</taxon>
        <taxon>Idiomarina</taxon>
    </lineage>
</organism>
<dbReference type="AlphaFoldDB" id="A0A432Z1E6"/>
<keyword evidence="4 5" id="KW-0186">Copper</keyword>
<dbReference type="NCBIfam" id="TIGR02695">
    <property type="entry name" value="azurin"/>
    <property type="match status" value="1"/>
</dbReference>
<evidence type="ECO:0000256" key="3">
    <source>
        <dbReference type="ARBA" id="ARBA00022982"/>
    </source>
</evidence>